<dbReference type="PANTHER" id="PTHR10578">
    <property type="entry name" value="S -2-HYDROXY-ACID OXIDASE-RELATED"/>
    <property type="match status" value="1"/>
</dbReference>
<gene>
    <name evidence="9" type="primary">lldD</name>
    <name evidence="9" type="ORF">IX83_06275</name>
</gene>
<accession>A0A077DFL9</accession>
<dbReference type="NCBIfam" id="NF008398">
    <property type="entry name" value="PRK11197.1"/>
    <property type="match status" value="1"/>
</dbReference>
<keyword evidence="10" id="KW-1185">Reference proteome</keyword>
<dbReference type="HOGENOM" id="CLU_020639_0_0_4"/>
<feature type="binding site" evidence="7">
    <location>
        <position position="282"/>
    </location>
    <ligand>
        <name>FMN</name>
        <dbReference type="ChEBI" id="CHEBI:58210"/>
    </ligand>
</feature>
<organism evidence="9 10">
    <name type="scientific">Basilea psittacipulmonis DSM 24701</name>
    <dbReference type="NCBI Taxonomy" id="1072685"/>
    <lineage>
        <taxon>Bacteria</taxon>
        <taxon>Pseudomonadati</taxon>
        <taxon>Pseudomonadota</taxon>
        <taxon>Betaproteobacteria</taxon>
        <taxon>Burkholderiales</taxon>
        <taxon>Alcaligenaceae</taxon>
        <taxon>Basilea</taxon>
    </lineage>
</organism>
<dbReference type="PANTHER" id="PTHR10578:SF107">
    <property type="entry name" value="2-HYDROXYACID OXIDASE 1"/>
    <property type="match status" value="1"/>
</dbReference>
<feature type="binding site" evidence="7">
    <location>
        <position position="33"/>
    </location>
    <ligand>
        <name>glyoxylate</name>
        <dbReference type="ChEBI" id="CHEBI:36655"/>
    </ligand>
</feature>
<dbReference type="STRING" id="1072685.IX83_06275"/>
<dbReference type="GO" id="GO:0010181">
    <property type="term" value="F:FMN binding"/>
    <property type="evidence" value="ECO:0007669"/>
    <property type="project" value="InterPro"/>
</dbReference>
<dbReference type="OrthoDB" id="8717062at2"/>
<dbReference type="GO" id="GO:0005886">
    <property type="term" value="C:plasma membrane"/>
    <property type="evidence" value="ECO:0007669"/>
    <property type="project" value="TreeGrafter"/>
</dbReference>
<feature type="binding site" evidence="7">
    <location>
        <position position="136"/>
    </location>
    <ligand>
        <name>FMN</name>
        <dbReference type="ChEBI" id="CHEBI:58210"/>
    </ligand>
</feature>
<feature type="binding site" evidence="7">
    <location>
        <position position="284"/>
    </location>
    <ligand>
        <name>glyoxylate</name>
        <dbReference type="ChEBI" id="CHEBI:36655"/>
    </ligand>
</feature>
<evidence type="ECO:0000256" key="4">
    <source>
        <dbReference type="ARBA" id="ARBA00023002"/>
    </source>
</evidence>
<evidence type="ECO:0000259" key="8">
    <source>
        <dbReference type="PROSITE" id="PS51349"/>
    </source>
</evidence>
<dbReference type="GO" id="GO:0004459">
    <property type="term" value="F:L-lactate dehydrogenase (NAD+) activity"/>
    <property type="evidence" value="ECO:0007669"/>
    <property type="project" value="TreeGrafter"/>
</dbReference>
<dbReference type="Pfam" id="PF01070">
    <property type="entry name" value="FMN_dh"/>
    <property type="match status" value="1"/>
</dbReference>
<feature type="binding site" evidence="7">
    <location>
        <position position="260"/>
    </location>
    <ligand>
        <name>glyoxylate</name>
        <dbReference type="ChEBI" id="CHEBI:36655"/>
    </ligand>
</feature>
<keyword evidence="2 7" id="KW-0285">Flavoprotein</keyword>
<dbReference type="InterPro" id="IPR012133">
    <property type="entry name" value="Alpha-hydoxy_acid_DH_FMN"/>
</dbReference>
<comment type="similarity">
    <text evidence="5">Belongs to the FMN-dependent alpha-hydroxy acid dehydrogenase family.</text>
</comment>
<dbReference type="GO" id="GO:0004460">
    <property type="term" value="F:L-lactate dehydrogenase (cytochrome) activity"/>
    <property type="evidence" value="ECO:0007669"/>
    <property type="project" value="UniProtKB-EC"/>
</dbReference>
<feature type="binding site" evidence="7">
    <location>
        <position position="164"/>
    </location>
    <ligand>
        <name>FMN</name>
        <dbReference type="ChEBI" id="CHEBI:58210"/>
    </ligand>
</feature>
<dbReference type="InterPro" id="IPR013785">
    <property type="entry name" value="Aldolase_TIM"/>
</dbReference>
<feature type="binding site" evidence="7">
    <location>
        <begin position="86"/>
        <end position="88"/>
    </location>
    <ligand>
        <name>FMN</name>
        <dbReference type="ChEBI" id="CHEBI:58210"/>
    </ligand>
</feature>
<dbReference type="SUPFAM" id="SSF51395">
    <property type="entry name" value="FMN-linked oxidoreductases"/>
    <property type="match status" value="1"/>
</dbReference>
<protein>
    <submittedName>
        <fullName evidence="9">Lactate dehydrogenase</fullName>
        <ecNumber evidence="9">1.1.2.3</ecNumber>
    </submittedName>
</protein>
<evidence type="ECO:0000256" key="3">
    <source>
        <dbReference type="ARBA" id="ARBA00022643"/>
    </source>
</evidence>
<dbReference type="EMBL" id="CP009238">
    <property type="protein sequence ID" value="AIL32971.1"/>
    <property type="molecule type" value="Genomic_DNA"/>
</dbReference>
<feature type="binding site" evidence="7">
    <location>
        <position position="138"/>
    </location>
    <ligand>
        <name>glyoxylate</name>
        <dbReference type="ChEBI" id="CHEBI:36655"/>
    </ligand>
</feature>
<dbReference type="CDD" id="cd02809">
    <property type="entry name" value="alpha_hydroxyacid_oxid_FMN"/>
    <property type="match status" value="1"/>
</dbReference>
<feature type="active site" description="Proton acceptor" evidence="6">
    <location>
        <position position="284"/>
    </location>
</feature>
<dbReference type="RefSeq" id="WP_038500314.1">
    <property type="nucleotide sequence ID" value="NZ_AFWK01000002.1"/>
</dbReference>
<dbReference type="FunFam" id="3.20.20.70:FF:000029">
    <property type="entry name" value="L-lactate dehydrogenase"/>
    <property type="match status" value="1"/>
</dbReference>
<feature type="binding site" evidence="7">
    <location>
        <begin position="341"/>
        <end position="342"/>
    </location>
    <ligand>
        <name>FMN</name>
        <dbReference type="ChEBI" id="CHEBI:58210"/>
    </ligand>
</feature>
<keyword evidence="3 7" id="KW-0288">FMN</keyword>
<evidence type="ECO:0000256" key="7">
    <source>
        <dbReference type="PIRSR" id="PIRSR000138-2"/>
    </source>
</evidence>
<feature type="binding site" evidence="7">
    <location>
        <position position="115"/>
    </location>
    <ligand>
        <name>FMN</name>
        <dbReference type="ChEBI" id="CHEBI:58210"/>
    </ligand>
</feature>
<dbReference type="eggNOG" id="COG1304">
    <property type="taxonomic scope" value="Bacteria"/>
</dbReference>
<evidence type="ECO:0000313" key="9">
    <source>
        <dbReference type="EMBL" id="AIL32971.1"/>
    </source>
</evidence>
<dbReference type="AlphaFoldDB" id="A0A077DFL9"/>
<evidence type="ECO:0000256" key="6">
    <source>
        <dbReference type="PIRSR" id="PIRSR000138-1"/>
    </source>
</evidence>
<dbReference type="InterPro" id="IPR008259">
    <property type="entry name" value="FMN_hydac_DH_AS"/>
</dbReference>
<dbReference type="InterPro" id="IPR000262">
    <property type="entry name" value="FMN-dep_DH"/>
</dbReference>
<dbReference type="Gene3D" id="3.20.20.70">
    <property type="entry name" value="Aldolase class I"/>
    <property type="match status" value="1"/>
</dbReference>
<reference evidence="9 10" key="1">
    <citation type="journal article" date="2014" name="BMC Genomics">
        <title>A genomic perspective on a new bacterial genus and species from the Alcaligenaceae family, Basilea psittacipulmonis.</title>
        <authorList>
            <person name="Whiteson K.L."/>
            <person name="Hernandez D."/>
            <person name="Lazarevic V."/>
            <person name="Gaia N."/>
            <person name="Farinelli L."/>
            <person name="Francois P."/>
            <person name="Pilo P."/>
            <person name="Frey J."/>
            <person name="Schrenzel J."/>
        </authorList>
    </citation>
    <scope>NUCLEOTIDE SEQUENCE [LARGE SCALE GENOMIC DNA]</scope>
    <source>
        <strain evidence="9 10">DSM 24701</strain>
    </source>
</reference>
<dbReference type="Proteomes" id="UP000028945">
    <property type="component" value="Chromosome"/>
</dbReference>
<evidence type="ECO:0000256" key="1">
    <source>
        <dbReference type="ARBA" id="ARBA00001917"/>
    </source>
</evidence>
<dbReference type="KEGG" id="bpsi:IX83_06275"/>
<feature type="binding site" evidence="7">
    <location>
        <position position="173"/>
    </location>
    <ligand>
        <name>glyoxylate</name>
        <dbReference type="ChEBI" id="CHEBI:36655"/>
    </ligand>
</feature>
<evidence type="ECO:0000313" key="10">
    <source>
        <dbReference type="Proteomes" id="UP000028945"/>
    </source>
</evidence>
<name>A0A077DFL9_9BURK</name>
<feature type="domain" description="FMN hydroxy acid dehydrogenase" evidence="8">
    <location>
        <begin position="7"/>
        <end position="392"/>
    </location>
</feature>
<dbReference type="PROSITE" id="PS00557">
    <property type="entry name" value="FMN_HYDROXY_ACID_DH_1"/>
    <property type="match status" value="1"/>
</dbReference>
<dbReference type="InterPro" id="IPR037396">
    <property type="entry name" value="FMN_HAD"/>
</dbReference>
<dbReference type="GO" id="GO:0009060">
    <property type="term" value="P:aerobic respiration"/>
    <property type="evidence" value="ECO:0007669"/>
    <property type="project" value="TreeGrafter"/>
</dbReference>
<proteinExistence type="inferred from homology"/>
<sequence length="399" mass="45111">MLFSKNPDLSKITCIKDLEKIGRIKVPRMFYDYCNTGSWTQSTYHHNVDDLQKLKFKQRVAIDMEGRNTRSQLLGQDVSMPLALSPVGLTGMQRADGEILAAKAAERFGVPFTLSTMSICSIEDVAEHTTKPFWFQLYFMRDRSFMADLIKRAHDAGCSTLVVTLDLQVLGQRHRDIKNGLSTPPKPTIRNLLDLALRPEWCWHMLQTKRRQFGNIVGHVKGVSDMSSLSSWTADQFDPRLSWDDIEWIKERWDRKLIIKGIMEPEDAQLAHEHGADAIVVSNHGGRQLDGAPSTIDALPRIVDLYQKLNSKTEIYMDSGIRTGQDILRALALGAKGVMIGRAFIYGLQAYGEAGVYKALSILQKELETSMAFCGCTEISQLSTEILHNYKTWIKDKLD</sequence>
<evidence type="ECO:0000256" key="2">
    <source>
        <dbReference type="ARBA" id="ARBA00022630"/>
    </source>
</evidence>
<dbReference type="PROSITE" id="PS51349">
    <property type="entry name" value="FMN_HYDROXY_ACID_DH_2"/>
    <property type="match status" value="1"/>
</dbReference>
<evidence type="ECO:0000256" key="5">
    <source>
        <dbReference type="ARBA" id="ARBA00024042"/>
    </source>
</evidence>
<keyword evidence="4 9" id="KW-0560">Oxidoreductase</keyword>
<comment type="cofactor">
    <cofactor evidence="1">
        <name>FMN</name>
        <dbReference type="ChEBI" id="CHEBI:58210"/>
    </cofactor>
</comment>
<feature type="binding site" evidence="7">
    <location>
        <position position="287"/>
    </location>
    <ligand>
        <name>glyoxylate</name>
        <dbReference type="ChEBI" id="CHEBI:36655"/>
    </ligand>
</feature>
<feature type="binding site" evidence="7">
    <location>
        <begin position="318"/>
        <end position="322"/>
    </location>
    <ligand>
        <name>FMN</name>
        <dbReference type="ChEBI" id="CHEBI:58210"/>
    </ligand>
</feature>
<dbReference type="PIRSF" id="PIRSF000138">
    <property type="entry name" value="Al-hdrx_acd_dh"/>
    <property type="match status" value="1"/>
</dbReference>
<dbReference type="EC" id="1.1.2.3" evidence="9"/>